<dbReference type="NCBIfam" id="NF009488">
    <property type="entry name" value="PRK12850.1"/>
    <property type="match status" value="1"/>
</dbReference>
<dbReference type="InterPro" id="IPR027410">
    <property type="entry name" value="TCP-1-like_intermed_sf"/>
</dbReference>
<dbReference type="InterPro" id="IPR001844">
    <property type="entry name" value="Cpn60/GroEL"/>
</dbReference>
<dbReference type="SUPFAM" id="SSF54849">
    <property type="entry name" value="GroEL-intermediate domain like"/>
    <property type="match status" value="2"/>
</dbReference>
<evidence type="ECO:0000313" key="3">
    <source>
        <dbReference type="EMBL" id="AQM32687.1"/>
    </source>
</evidence>
<dbReference type="NCBIfam" id="NF000592">
    <property type="entry name" value="PRK00013.1"/>
    <property type="match status" value="1"/>
</dbReference>
<dbReference type="InterPro" id="IPR002423">
    <property type="entry name" value="Cpn60/GroEL/TCP-1"/>
</dbReference>
<dbReference type="Gene3D" id="3.30.260.10">
    <property type="entry name" value="TCP-1-like chaperonin intermediate domain"/>
    <property type="match status" value="1"/>
</dbReference>
<dbReference type="InterPro" id="IPR027413">
    <property type="entry name" value="GROEL-like_equatorial_sf"/>
</dbReference>
<dbReference type="GO" id="GO:0042026">
    <property type="term" value="P:protein refolding"/>
    <property type="evidence" value="ECO:0007669"/>
    <property type="project" value="InterPro"/>
</dbReference>
<dbReference type="NCBIfam" id="NF009487">
    <property type="entry name" value="PRK12849.1"/>
    <property type="match status" value="1"/>
</dbReference>
<dbReference type="GO" id="GO:0005524">
    <property type="term" value="F:ATP binding"/>
    <property type="evidence" value="ECO:0007669"/>
    <property type="project" value="InterPro"/>
</dbReference>
<reference evidence="3" key="1">
    <citation type="journal article" date="2017" name="ISME J.">
        <title>Novel chaperonins are prevalent in the virioplankton and demonstrate links to viral biology and ecology.</title>
        <authorList>
            <person name="Marine R.L."/>
            <person name="Nasko D.J."/>
            <person name="Wray J."/>
            <person name="Polson S.W."/>
            <person name="Wommack K.E."/>
        </authorList>
    </citation>
    <scope>NUCLEOTIDE SEQUENCE</scope>
</reference>
<accession>A0A240F7B5</accession>
<name>A0A240F7B5_9VIRU</name>
<evidence type="ECO:0000256" key="1">
    <source>
        <dbReference type="ARBA" id="ARBA00006607"/>
    </source>
</evidence>
<dbReference type="NCBIfam" id="NF009489">
    <property type="entry name" value="PRK12851.1"/>
    <property type="match status" value="1"/>
</dbReference>
<comment type="similarity">
    <text evidence="1">Belongs to the chaperonin (HSP60) family.</text>
</comment>
<dbReference type="FunFam" id="3.50.7.10:FF:000001">
    <property type="entry name" value="60 kDa chaperonin"/>
    <property type="match status" value="1"/>
</dbReference>
<dbReference type="Pfam" id="PF00118">
    <property type="entry name" value="Cpn60_TCP1"/>
    <property type="match status" value="1"/>
</dbReference>
<dbReference type="CDD" id="cd03344">
    <property type="entry name" value="GroEL"/>
    <property type="match status" value="1"/>
</dbReference>
<dbReference type="PANTHER" id="PTHR45633">
    <property type="entry name" value="60 KDA HEAT SHOCK PROTEIN, MITOCHONDRIAL"/>
    <property type="match status" value="1"/>
</dbReference>
<gene>
    <name evidence="3" type="primary">GroEL</name>
</gene>
<dbReference type="SUPFAM" id="SSF52029">
    <property type="entry name" value="GroEL apical domain-like"/>
    <property type="match status" value="1"/>
</dbReference>
<protein>
    <submittedName>
        <fullName evidence="3">Chaperonin GroEL</fullName>
    </submittedName>
</protein>
<keyword evidence="2" id="KW-0143">Chaperone</keyword>
<organism evidence="3">
    <name type="scientific">uncultured virus</name>
    <dbReference type="NCBI Taxonomy" id="340016"/>
    <lineage>
        <taxon>Viruses</taxon>
        <taxon>environmental samples</taxon>
    </lineage>
</organism>
<dbReference type="Gene3D" id="1.10.560.10">
    <property type="entry name" value="GroEL-like equatorial domain"/>
    <property type="match status" value="1"/>
</dbReference>
<dbReference type="PRINTS" id="PR00298">
    <property type="entry name" value="CHAPERONIN60"/>
</dbReference>
<sequence length="525" mass="56514">MTNKMVFANNEELRQKILNGANTLADYVSSTLGPKGRTVLLKEHDKPAFATKDGVTVAQFVQLDDEFENAGAQVIRQAANETNTSAGDGTTTATVLARAILNEAQRHIVAGVSPIELQRGIDATVSEICANLTEMAKPVTSIDDIRHIATISANNDSTIGDLIALAVDKVGQDGSITIEESRSMETSIDVTEGFRFPAGFCASAFVNDERRNVMHYEEPLVMVTDYKIAQVEQILPILELVAREARPLVIVAEDIEGQALAAMIMNAMRGSLKIAGIKAPFYGEERRNLLSDLAMSTGATFITRESGQKLQTTTLDQLGTAKSVESTKVGTILVGGNCDYEAVETRIESLKAEIANTDDFAECERIQGRIVRLSSGVAVIHVGGATQVEMTERKHRIEDALEAVRSAQEEGVIGGGGTALLRASNTLVVKTDHEEQAIGIGIVKKACEAPFRQMCRNGGQSEDLLLAHVIDQPDDMGYDFRTGSLTNLYERGILDPVRVTKSALKNAASCAGTLITTNYGIIQVN</sequence>
<dbReference type="GO" id="GO:0140662">
    <property type="term" value="F:ATP-dependent protein folding chaperone"/>
    <property type="evidence" value="ECO:0007669"/>
    <property type="project" value="InterPro"/>
</dbReference>
<evidence type="ECO:0000256" key="2">
    <source>
        <dbReference type="ARBA" id="ARBA00023186"/>
    </source>
</evidence>
<dbReference type="InterPro" id="IPR027409">
    <property type="entry name" value="GroEL-like_apical_dom_sf"/>
</dbReference>
<proteinExistence type="inferred from homology"/>
<dbReference type="SUPFAM" id="SSF48592">
    <property type="entry name" value="GroEL equatorial domain-like"/>
    <property type="match status" value="1"/>
</dbReference>
<dbReference type="Gene3D" id="3.50.7.10">
    <property type="entry name" value="GroEL"/>
    <property type="match status" value="1"/>
</dbReference>
<dbReference type="EMBL" id="KU595521">
    <property type="protein sequence ID" value="AQM32687.1"/>
    <property type="molecule type" value="Genomic_DNA"/>
</dbReference>